<accession>A0A367KGI5</accession>
<dbReference type="Gene3D" id="3.30.70.330">
    <property type="match status" value="1"/>
</dbReference>
<keyword evidence="1 2" id="KW-0694">RNA-binding</keyword>
<dbReference type="InterPro" id="IPR012677">
    <property type="entry name" value="Nucleotide-bd_a/b_plait_sf"/>
</dbReference>
<comment type="caution">
    <text evidence="5">The sequence shown here is derived from an EMBL/GenBank/DDBJ whole genome shotgun (WGS) entry which is preliminary data.</text>
</comment>
<feature type="region of interest" description="Disordered" evidence="3">
    <location>
        <begin position="99"/>
        <end position="118"/>
    </location>
</feature>
<dbReference type="PANTHER" id="PTHR19965:SF82">
    <property type="entry name" value="THO COMPLEX SUBUNIT 4"/>
    <property type="match status" value="1"/>
</dbReference>
<dbReference type="InterPro" id="IPR000504">
    <property type="entry name" value="RRM_dom"/>
</dbReference>
<evidence type="ECO:0000313" key="6">
    <source>
        <dbReference type="Proteomes" id="UP000253551"/>
    </source>
</evidence>
<name>A0A367KGI5_RHIST</name>
<evidence type="ECO:0000259" key="4">
    <source>
        <dbReference type="PROSITE" id="PS50102"/>
    </source>
</evidence>
<dbReference type="Proteomes" id="UP000253551">
    <property type="component" value="Unassembled WGS sequence"/>
</dbReference>
<dbReference type="PROSITE" id="PS50102">
    <property type="entry name" value="RRM"/>
    <property type="match status" value="1"/>
</dbReference>
<feature type="region of interest" description="Disordered" evidence="3">
    <location>
        <begin position="1"/>
        <end position="64"/>
    </location>
</feature>
<evidence type="ECO:0000256" key="1">
    <source>
        <dbReference type="ARBA" id="ARBA00022884"/>
    </source>
</evidence>
<proteinExistence type="predicted"/>
<dbReference type="SUPFAM" id="SSF54928">
    <property type="entry name" value="RNA-binding domain, RBD"/>
    <property type="match status" value="1"/>
</dbReference>
<reference evidence="5 6" key="1">
    <citation type="journal article" date="2018" name="G3 (Bethesda)">
        <title>Phylogenetic and Phylogenomic Definition of Rhizopus Species.</title>
        <authorList>
            <person name="Gryganskyi A.P."/>
            <person name="Golan J."/>
            <person name="Dolatabadi S."/>
            <person name="Mondo S."/>
            <person name="Robb S."/>
            <person name="Idnurm A."/>
            <person name="Muszewska A."/>
            <person name="Steczkiewicz K."/>
            <person name="Masonjones S."/>
            <person name="Liao H.L."/>
            <person name="Gajdeczka M.T."/>
            <person name="Anike F."/>
            <person name="Vuek A."/>
            <person name="Anishchenko I.M."/>
            <person name="Voigt K."/>
            <person name="de Hoog G.S."/>
            <person name="Smith M.E."/>
            <person name="Heitman J."/>
            <person name="Vilgalys R."/>
            <person name="Stajich J.E."/>
        </authorList>
    </citation>
    <scope>NUCLEOTIDE SEQUENCE [LARGE SCALE GENOMIC DNA]</scope>
    <source>
        <strain evidence="5 6">LSU 92-RS-03</strain>
    </source>
</reference>
<dbReference type="EMBL" id="PJQM01001749">
    <property type="protein sequence ID" value="RCI01335.1"/>
    <property type="molecule type" value="Genomic_DNA"/>
</dbReference>
<sequence>MKIEENSTNRSEKGRRPASIPYRKRERDLNRPWSHDKFQDGKRKIKRDMSPPPTSSLKRKNRSGSELTCRFHYNVTEKELYELFSTVGRVDIVRLSFDRSGRSTGKGQVRFSSNKDAERAVSELKHKTLYGK</sequence>
<feature type="compositionally biased region" description="Polar residues" evidence="3">
    <location>
        <begin position="102"/>
        <end position="112"/>
    </location>
</feature>
<evidence type="ECO:0000313" key="5">
    <source>
        <dbReference type="EMBL" id="RCI01335.1"/>
    </source>
</evidence>
<dbReference type="InterPro" id="IPR051229">
    <property type="entry name" value="ALYREF_mRNA_export"/>
</dbReference>
<dbReference type="Pfam" id="PF00076">
    <property type="entry name" value="RRM_1"/>
    <property type="match status" value="1"/>
</dbReference>
<gene>
    <name evidence="5" type="ORF">CU098_008842</name>
</gene>
<dbReference type="GO" id="GO:0005634">
    <property type="term" value="C:nucleus"/>
    <property type="evidence" value="ECO:0007669"/>
    <property type="project" value="TreeGrafter"/>
</dbReference>
<keyword evidence="6" id="KW-1185">Reference proteome</keyword>
<protein>
    <recommendedName>
        <fullName evidence="4">RRM domain-containing protein</fullName>
    </recommendedName>
</protein>
<dbReference type="STRING" id="4846.A0A367KGI5"/>
<dbReference type="InterPro" id="IPR035979">
    <property type="entry name" value="RBD_domain_sf"/>
</dbReference>
<dbReference type="GO" id="GO:0003729">
    <property type="term" value="F:mRNA binding"/>
    <property type="evidence" value="ECO:0007669"/>
    <property type="project" value="TreeGrafter"/>
</dbReference>
<dbReference type="OrthoDB" id="346839at2759"/>
<evidence type="ECO:0000256" key="2">
    <source>
        <dbReference type="PROSITE-ProRule" id="PRU00176"/>
    </source>
</evidence>
<dbReference type="AlphaFoldDB" id="A0A367KGI5"/>
<feature type="compositionally biased region" description="Basic and acidic residues" evidence="3">
    <location>
        <begin position="23"/>
        <end position="42"/>
    </location>
</feature>
<organism evidence="5 6">
    <name type="scientific">Rhizopus stolonifer</name>
    <name type="common">Rhizopus nigricans</name>
    <dbReference type="NCBI Taxonomy" id="4846"/>
    <lineage>
        <taxon>Eukaryota</taxon>
        <taxon>Fungi</taxon>
        <taxon>Fungi incertae sedis</taxon>
        <taxon>Mucoromycota</taxon>
        <taxon>Mucoromycotina</taxon>
        <taxon>Mucoromycetes</taxon>
        <taxon>Mucorales</taxon>
        <taxon>Mucorineae</taxon>
        <taxon>Rhizopodaceae</taxon>
        <taxon>Rhizopus</taxon>
    </lineage>
</organism>
<feature type="compositionally biased region" description="Basic and acidic residues" evidence="3">
    <location>
        <begin position="1"/>
        <end position="15"/>
    </location>
</feature>
<dbReference type="PANTHER" id="PTHR19965">
    <property type="entry name" value="RNA AND EXPORT FACTOR BINDING PROTEIN"/>
    <property type="match status" value="1"/>
</dbReference>
<evidence type="ECO:0000256" key="3">
    <source>
        <dbReference type="SAM" id="MobiDB-lite"/>
    </source>
</evidence>
<feature type="domain" description="RRM" evidence="4">
    <location>
        <begin position="71"/>
        <end position="132"/>
    </location>
</feature>